<feature type="compositionally biased region" description="Basic and acidic residues" evidence="1">
    <location>
        <begin position="2398"/>
        <end position="2413"/>
    </location>
</feature>
<feature type="compositionally biased region" description="Low complexity" evidence="1">
    <location>
        <begin position="1687"/>
        <end position="1698"/>
    </location>
</feature>
<evidence type="ECO:0000313" key="3">
    <source>
        <dbReference type="Proteomes" id="UP000324585"/>
    </source>
</evidence>
<feature type="region of interest" description="Disordered" evidence="1">
    <location>
        <begin position="3238"/>
        <end position="3345"/>
    </location>
</feature>
<reference evidence="3" key="1">
    <citation type="journal article" date="2019" name="Nat. Commun.">
        <title>Expansion of phycobilisome linker gene families in mesophilic red algae.</title>
        <authorList>
            <person name="Lee J."/>
            <person name="Kim D."/>
            <person name="Bhattacharya D."/>
            <person name="Yoon H.S."/>
        </authorList>
    </citation>
    <scope>NUCLEOTIDE SEQUENCE [LARGE SCALE GENOMIC DNA]</scope>
    <source>
        <strain evidence="3">CCMP 1328</strain>
    </source>
</reference>
<feature type="region of interest" description="Disordered" evidence="1">
    <location>
        <begin position="3511"/>
        <end position="3533"/>
    </location>
</feature>
<feature type="region of interest" description="Disordered" evidence="1">
    <location>
        <begin position="1929"/>
        <end position="1953"/>
    </location>
</feature>
<feature type="region of interest" description="Disordered" evidence="1">
    <location>
        <begin position="2390"/>
        <end position="2436"/>
    </location>
</feature>
<accession>A0A5J4YV59</accession>
<feature type="compositionally biased region" description="Polar residues" evidence="1">
    <location>
        <begin position="1930"/>
        <end position="1940"/>
    </location>
</feature>
<feature type="compositionally biased region" description="Polar residues" evidence="1">
    <location>
        <begin position="3335"/>
        <end position="3345"/>
    </location>
</feature>
<feature type="region of interest" description="Disordered" evidence="1">
    <location>
        <begin position="1465"/>
        <end position="1494"/>
    </location>
</feature>
<keyword evidence="3" id="KW-1185">Reference proteome</keyword>
<evidence type="ECO:0000256" key="1">
    <source>
        <dbReference type="SAM" id="MobiDB-lite"/>
    </source>
</evidence>
<evidence type="ECO:0000313" key="2">
    <source>
        <dbReference type="EMBL" id="KAA8495145.1"/>
    </source>
</evidence>
<feature type="compositionally biased region" description="Polar residues" evidence="1">
    <location>
        <begin position="3146"/>
        <end position="3157"/>
    </location>
</feature>
<feature type="compositionally biased region" description="Polar residues" evidence="1">
    <location>
        <begin position="527"/>
        <end position="542"/>
    </location>
</feature>
<feature type="compositionally biased region" description="Polar residues" evidence="1">
    <location>
        <begin position="3238"/>
        <end position="3256"/>
    </location>
</feature>
<feature type="region of interest" description="Disordered" evidence="1">
    <location>
        <begin position="2219"/>
        <end position="2250"/>
    </location>
</feature>
<feature type="region of interest" description="Disordered" evidence="1">
    <location>
        <begin position="1668"/>
        <end position="1705"/>
    </location>
</feature>
<feature type="compositionally biased region" description="Low complexity" evidence="1">
    <location>
        <begin position="469"/>
        <end position="479"/>
    </location>
</feature>
<feature type="compositionally biased region" description="Polar residues" evidence="1">
    <location>
        <begin position="3272"/>
        <end position="3287"/>
    </location>
</feature>
<dbReference type="EMBL" id="VRMN01000004">
    <property type="protein sequence ID" value="KAA8495145.1"/>
    <property type="molecule type" value="Genomic_DNA"/>
</dbReference>
<feature type="region of interest" description="Disordered" evidence="1">
    <location>
        <begin position="3146"/>
        <end position="3200"/>
    </location>
</feature>
<feature type="compositionally biased region" description="Low complexity" evidence="1">
    <location>
        <begin position="387"/>
        <end position="397"/>
    </location>
</feature>
<name>A0A5J4YV59_PORPP</name>
<feature type="compositionally biased region" description="Polar residues" evidence="1">
    <location>
        <begin position="2482"/>
        <end position="2492"/>
    </location>
</feature>
<feature type="region of interest" description="Disordered" evidence="1">
    <location>
        <begin position="2084"/>
        <end position="2112"/>
    </location>
</feature>
<feature type="region of interest" description="Disordered" evidence="1">
    <location>
        <begin position="988"/>
        <end position="1015"/>
    </location>
</feature>
<feature type="region of interest" description="Disordered" evidence="1">
    <location>
        <begin position="2474"/>
        <end position="2509"/>
    </location>
</feature>
<feature type="region of interest" description="Disordered" evidence="1">
    <location>
        <begin position="1778"/>
        <end position="1812"/>
    </location>
</feature>
<proteinExistence type="predicted"/>
<feature type="compositionally biased region" description="Polar residues" evidence="1">
    <location>
        <begin position="398"/>
        <end position="410"/>
    </location>
</feature>
<feature type="region of interest" description="Disordered" evidence="1">
    <location>
        <begin position="387"/>
        <end position="554"/>
    </location>
</feature>
<feature type="compositionally biased region" description="Basic and acidic residues" evidence="1">
    <location>
        <begin position="1778"/>
        <end position="1795"/>
    </location>
</feature>
<feature type="compositionally biased region" description="Low complexity" evidence="1">
    <location>
        <begin position="3092"/>
        <end position="3101"/>
    </location>
</feature>
<sequence length="3721" mass="411143">MRSLAAWLAALANKYGAPVLAFLDGEFSESNLSIVLLRRRLVLRNLTLKCDELERKILRRLRVPLTVKSFVLSELTIELGLDLTIRLHINGVLLTIQMMQRVFEVDDFIDGPALKQFVKDVCNKDASFRSALRALVLLRLARGWEQDQGEGHAAPIDPNPRRVTSGGAFWEPLVRFAVTRAKVELENLVVRFEDLPLTKETEKDIAFGCAVGCRIPRLILRPFDSLMQTPGLDDAANAAFFAPGGMVRVGAHIMGLELYLDTDGVAASAAKPAAPILAGSKHDLAMYSTCTFLRPADVLCPIRVGGIDEGFKIYFIALVNDWNFRMTETQFYRGIRALMRINTVEMEKSSAFAAAYNARSLKNSWASPLQLLRYRKRFRKILTASSGGSSAVGARSSNATVGSARQNDQAGNGLDSTRESRTRSRTRSRHPQWDSSGPDAEPVLHGEGGGLVRSSSSHDALVHGKSRKAVAFQEEAAAARNRKEDESKRSAVSVAAAADGSSRTGEQASSMSTPLQHRRSRSLLSEVVNQTQSEQPRSLTPKRSQHLRKSSTASETIMASYTQRQNQVISHLSPRWKYALTCVITDVTERRQRLRSSFFAQRRERKELYIAAYSAFHIELKKGTESAVLASEMELELEEVLFFRSIAEQRFLRKACSLPDARDADLLYPFPKPGSSEFQAQDAELALRHAFSECRNEIKETYETWEVGSVNEQLQLTCPVRSSCDLRLRVAFPRFHFDMLEGSELEKPRIAFLIEDGRVDVNVGLITKSILVDLEVGALTATTPDGRRMICPRVQKSESHSLSGRTPHPLPNWYTSYLSSRARKNAGLVNAQKDPLLWLEFRNDQGLSAAPQMLHMLLNPIDVYTTAQDIKFIFVYFVEHLVDTNKSAYTSKSYAKTLHRALRSMEKDLLGARGCGFLWSQFARNVFLDIRMLTPRVHWGRAPFLTEYFDALYTVDAGEPLPRGIRPSRHGVLCFEISGDFQLLSKDPSRFSSPSSADTGNDDPQGGSVWQSDPAYADQTSDALQQAEYLEMSTYVQEHRMAASIFAESSSYVLDDEATPDHVELLDIRMHGVRAVGFVRFGLGNVVQYPLLQEMGMNVQVRQTQLGYSLRNMTEVAIHMSRAKVLQPVAGTADLVACFGEFIPVFEWVGTVVEAGPLPSYAGFPDRFGRLPAPFFALRRVLLRNFMLQDVRITIEGLEASLYHAGGTLSIFSTERDNHHSGGDADDGSEQSELGISLQGMQMRLGIYSTLSQRLELHVDRMAAFTGSSDLPWAMRRLFDPFDISVELLLALCGDVTTATIVRVDMDALRSELSIFTVFELLRFIRRLLLGVGKSPGAGGEAAAREAANEQQRNSEKIKVLRSVGIEQLLAQKWRHSQRSDFVASATISEYGSTRYLVASDSLDAYDTDGEGNQTPDQRKAQLALERYHVVSKDADFRTLSPDQFVPSEFLFSFVPLKAEHRLDADVGTDGGDDTDDKNADVSTTLERKGQRRLKQEGESDDYILIQSMLSRDAYLSCGDELYRHLEQRSRPDVQEEFNYHEHAQAQLESNEPFEGSSVCMQDLPVYSGSESMQPYMWRTWGCSRLAFALQHYSGLFLAVRDQPQGNGTRMRRVAILSSRPAYFSLTNILTQSNAFVAMNLLKNFAPLDRDPGLQAETGKGVDLCEDAGVPTSSGTAGPAPVSLSIQRQQQQQQQQLQDMSRGLDNPPRTISQLIDYVKLVHAPRSVRESFYDTVASLAVTIVDLACPGLSVCWVTNNSKMRRSTSGYINLLIPHEQGEPLHTEPPEASNSRDGRLGALRRTSGQNNSRRGIRDNSLEGVIMTAVVEPLSLDLRGFSAKLLNHADAEESLTIRLGTKAVVSWNDFAGGRASGPVLQLSCDLAFQTNSAEPGFGFVRIPRISITVKRPFIEWLVRFRALTLAKDWAAMGENQKSGGKTNPKNSHDLDHATTEGPSMFTLTNLTETSVEFGIMHIRPEFELACKRKLEEMRVHMKREQEKKRRNACYQMHETDIEPDLFLIQQVDPQQQLAHLAQIEPYDSKLHTSIVSSGEQYAFDIYRYIREIENRALLEMFENLYAFQESIKKRSSSGGRGGGGSSGGGSGGGDGARKAGKKEAELEFEAVSKTDENIQMRLQDFLYRHSRRLELRVGNFDEVYTVSFGQRGTCLLELTKPDNTTLMHGNGGAKVLGGTADLTGSQSDAFVDDKTKVDMNKRIASMASSGSGRTLWRDSALAQPPQPPQQQQQQQLQQTQSKVSRALLYHVRIDHLGAVHISLRPPQLLRNRTSCGMLRVRNLRSSSQEGSSASLFLNKSVVKKGADGREMILSTKLLPEQAELGYGLDHELDRISVKPTSLEYGYSGALKVSDIPLNTREILQCEPIWGVRRVHPTGSTVSLGRSLRPDVEGQSRSEDARTHALALSPRAPVPSTTSGDHPSDAARNVSRLRADLKDKCFCIGLARVPYRGTIISASSRLGSSSAYSSSHVNQHGDTGSSEAKVMPLTDPNPSQTMTNSGMRVGADGVELPTSIGASIYDVVLVSPMHLRNELNFPLHIFFLRQFAEYTRLTRAQATSLKGAVGVSLVAHAGADVHELLPETEYRMLIRDVSGEFTYALRFSYAKVQACRAGRTSGGRAGKQARQDYLFDKDLRITTGFINVRGAYDSWGTLRVEFSAAYRVHNTMQDCVIRVSNRPSPMEALPSTRALEGSSSLMEVSHGAPMFWSASHFFLGTDQWSRLEVRLASMAKRGKTDVEISIKSGNLSGATHVLTFVVVMSKTKSKMGSFKDIYVYPKYRIQNSTLASVELVEELDTHALLGSGSEKNSKPARWKLGARKTGGGRGTQTKQEQQVAGSAAAGDSVFLKEGETQTMHGRSGHIHRLRIKLAGYEWSGPLEPATMGSHALFLRLAEHGRRLEGVSILRNAKAKAEMIGVDINELGLRVEIQIHNRPRYGPPFRVENLTGGAIYLFQEKYEEWGISAEIEQNAWEYFSWNDVTSSSVRRLGVVAKDEYDTNPGSASIQYVPLELYGRSKAKSNSAAEGSTTSIRGENNWMFEIDPEGLLRHVKVLVSEHESGSFHLLSFVKHGTISGAGRHESTSTDSASSSSAPKISKRLTSFERTVKRKIFGRKQTSMDPEVGMMFGDDFESTRYSPSSTASCGSKASTLVEGRDSKEREKFGRDSSTERDLNAPEHDIRPSEKFAGAPSPFSTALVPDDVEEPLALHAFGDAVVPVRFDGRSRTIHLSSRPSTLGRVSSLRTTAAGAQSGRETTKKGGDGTLASQNSMQFQESNLSASHGVGATKKSRSGGGGSGGYMDRSLDSSGITPRGRGKSSRGASEGDNMPSSLTGRRSLTTRKSQVGTINWILETFAVTADVLDFDLYQFILTLAVDDVSFGLMTASEPVLHVAIRTSMIQLFQSARRSVIEASVMDLSIMNLVREDSANEHVLRKNRKRRSSLREPLLFFRVLSRMPYTSSNPSALNFIDDLLASLHPIELRVSTVFIDRLFKFAMRSVQKGELGAASGSGGSGGATASAAATNNDGEEVDGDGWYLDAAMANEDVMDLIHKPQGLMYFSRFVVQDLAISVTVVNNGFYSGERDIQLPAALWYALRFLPNIQDADLKFRSFKFDDEKYYPAQLARELEAHFTTEGIAAAKLIVGHVVPFGRWQAAQDKSGAVARTTVAEATVADVLSGDDDPAISQVLPSQQLTRITSMKRAGLAPGPTSRSKK</sequence>
<feature type="compositionally biased region" description="Low complexity" evidence="1">
    <location>
        <begin position="2240"/>
        <end position="2250"/>
    </location>
</feature>
<feature type="region of interest" description="Disordered" evidence="1">
    <location>
        <begin position="3085"/>
        <end position="3107"/>
    </location>
</feature>
<dbReference type="Proteomes" id="UP000324585">
    <property type="component" value="Unassembled WGS sequence"/>
</dbReference>
<feature type="compositionally biased region" description="Polar residues" evidence="1">
    <location>
        <begin position="501"/>
        <end position="515"/>
    </location>
</feature>
<protein>
    <submittedName>
        <fullName evidence="2">Uncharacterized protein</fullName>
    </submittedName>
</protein>
<feature type="compositionally biased region" description="Basic and acidic residues" evidence="1">
    <location>
        <begin position="3161"/>
        <end position="3192"/>
    </location>
</feature>
<comment type="caution">
    <text evidence="2">The sequence shown here is derived from an EMBL/GenBank/DDBJ whole genome shotgun (WGS) entry which is preliminary data.</text>
</comment>
<organism evidence="2 3">
    <name type="scientific">Porphyridium purpureum</name>
    <name type="common">Red alga</name>
    <name type="synonym">Porphyridium cruentum</name>
    <dbReference type="NCBI Taxonomy" id="35688"/>
    <lineage>
        <taxon>Eukaryota</taxon>
        <taxon>Rhodophyta</taxon>
        <taxon>Bangiophyceae</taxon>
        <taxon>Porphyridiales</taxon>
        <taxon>Porphyridiaceae</taxon>
        <taxon>Porphyridium</taxon>
    </lineage>
</organism>
<feature type="compositionally biased region" description="Gly residues" evidence="1">
    <location>
        <begin position="2089"/>
        <end position="2105"/>
    </location>
</feature>
<gene>
    <name evidence="2" type="ORF">FVE85_3386</name>
</gene>